<sequence length="74" mass="8559">MKRRLKRALDNGAPETPWMRQPIWPRLSDFLAMINSVLILLQDADGIWCPGGSWVQTMMEPQRPGRVRRPTVTD</sequence>
<comment type="caution">
    <text evidence="1">The sequence shown here is derived from an EMBL/GenBank/DDBJ whole genome shotgun (WGS) entry which is preliminary data.</text>
</comment>
<evidence type="ECO:0000313" key="2">
    <source>
        <dbReference type="Proteomes" id="UP000835052"/>
    </source>
</evidence>
<gene>
    <name evidence="1" type="ORF">CAUJ_LOCUS7064</name>
</gene>
<proteinExistence type="predicted"/>
<dbReference type="Proteomes" id="UP000835052">
    <property type="component" value="Unassembled WGS sequence"/>
</dbReference>
<dbReference type="AlphaFoldDB" id="A0A8S1H6Y7"/>
<accession>A0A8S1H6Y7</accession>
<name>A0A8S1H6Y7_9PELO</name>
<reference evidence="1" key="1">
    <citation type="submission" date="2020-10" db="EMBL/GenBank/DDBJ databases">
        <authorList>
            <person name="Kikuchi T."/>
        </authorList>
    </citation>
    <scope>NUCLEOTIDE SEQUENCE</scope>
    <source>
        <strain evidence="1">NKZ352</strain>
    </source>
</reference>
<keyword evidence="2" id="KW-1185">Reference proteome</keyword>
<protein>
    <submittedName>
        <fullName evidence="1">Uncharacterized protein</fullName>
    </submittedName>
</protein>
<organism evidence="1 2">
    <name type="scientific">Caenorhabditis auriculariae</name>
    <dbReference type="NCBI Taxonomy" id="2777116"/>
    <lineage>
        <taxon>Eukaryota</taxon>
        <taxon>Metazoa</taxon>
        <taxon>Ecdysozoa</taxon>
        <taxon>Nematoda</taxon>
        <taxon>Chromadorea</taxon>
        <taxon>Rhabditida</taxon>
        <taxon>Rhabditina</taxon>
        <taxon>Rhabditomorpha</taxon>
        <taxon>Rhabditoidea</taxon>
        <taxon>Rhabditidae</taxon>
        <taxon>Peloderinae</taxon>
        <taxon>Caenorhabditis</taxon>
    </lineage>
</organism>
<dbReference type="EMBL" id="CAJGYM010000019">
    <property type="protein sequence ID" value="CAD6191145.1"/>
    <property type="molecule type" value="Genomic_DNA"/>
</dbReference>
<evidence type="ECO:0000313" key="1">
    <source>
        <dbReference type="EMBL" id="CAD6191145.1"/>
    </source>
</evidence>